<evidence type="ECO:0000313" key="1">
    <source>
        <dbReference type="EMBL" id="CUH82955.1"/>
    </source>
</evidence>
<dbReference type="InterPro" id="IPR010869">
    <property type="entry name" value="DUF1501"/>
</dbReference>
<dbReference type="Pfam" id="PF07394">
    <property type="entry name" value="DUF1501"/>
    <property type="match status" value="1"/>
</dbReference>
<evidence type="ECO:0008006" key="3">
    <source>
        <dbReference type="Google" id="ProtNLM"/>
    </source>
</evidence>
<accession>A0A0N7M1C9</accession>
<dbReference type="STRING" id="340021.TM5383_00137"/>
<dbReference type="PANTHER" id="PTHR43737">
    <property type="entry name" value="BLL7424 PROTEIN"/>
    <property type="match status" value="1"/>
</dbReference>
<proteinExistence type="predicted"/>
<evidence type="ECO:0000313" key="2">
    <source>
        <dbReference type="Proteomes" id="UP000051681"/>
    </source>
</evidence>
<dbReference type="Proteomes" id="UP000051681">
    <property type="component" value="Unassembled WGS sequence"/>
</dbReference>
<dbReference type="InterPro" id="IPR006311">
    <property type="entry name" value="TAT_signal"/>
</dbReference>
<organism evidence="1 2">
    <name type="scientific">Thalassovita mediterranea</name>
    <dbReference type="NCBI Taxonomy" id="340021"/>
    <lineage>
        <taxon>Bacteria</taxon>
        <taxon>Pseudomonadati</taxon>
        <taxon>Pseudomonadota</taxon>
        <taxon>Alphaproteobacteria</taxon>
        <taxon>Rhodobacterales</taxon>
        <taxon>Roseobacteraceae</taxon>
        <taxon>Thalassovita</taxon>
    </lineage>
</organism>
<keyword evidence="2" id="KW-1185">Reference proteome</keyword>
<dbReference type="PROSITE" id="PS51318">
    <property type="entry name" value="TAT"/>
    <property type="match status" value="1"/>
</dbReference>
<reference evidence="1 2" key="1">
    <citation type="submission" date="2015-09" db="EMBL/GenBank/DDBJ databases">
        <authorList>
            <consortium name="Swine Surveillance"/>
        </authorList>
    </citation>
    <scope>NUCLEOTIDE SEQUENCE [LARGE SCALE GENOMIC DNA]</scope>
    <source>
        <strain evidence="1 2">CECT 8383</strain>
    </source>
</reference>
<gene>
    <name evidence="1" type="ORF">TM5383_00137</name>
</gene>
<dbReference type="RefSeq" id="WP_082645354.1">
    <property type="nucleotide sequence ID" value="NZ_JBMYKQ010000001.1"/>
</dbReference>
<dbReference type="PANTHER" id="PTHR43737:SF1">
    <property type="entry name" value="DUF1501 DOMAIN-CONTAINING PROTEIN"/>
    <property type="match status" value="1"/>
</dbReference>
<sequence length="424" mass="45219">MTQPANANGRTLNRRDFLRNSLSQGALLGCSAAASPLLTPVTWAAGPWDHRLVVIILRGGMDGLDVLRPVGDPDFATLRAPLLSSGAAGLDLTGFHQMHPALAPLLPLWRRGELGFVQAVSTPYRDKRSHFDGQDLLEAGTADLTAAGRDGWLNRMLQTVPGLSGQTAFSVGHDNMLLLRGAADVAHWSPDVALSLSPQGARLAELVMHDDPAFHDAFLEAQQLMLARATSDGLAMDAAAADMMMEQGGMAVTSQTDGRPAGIEAIAHFTAERLREETRIAAFSIGGWDTHRRQVRGMDQALGSLVQAIEALRTDLGDVWQKTAVVAMTEFGRTARANGTDGTDHGTGGTMMFAGGALRGGRVYGDWPGLSEAALYDRRDVMPLGDVRAYAGQIMRGLFGLDRSVIETQVFPGVDLAQAPALHL</sequence>
<dbReference type="AlphaFoldDB" id="A0A0N7M1C9"/>
<name>A0A0N7M1C9_9RHOB</name>
<protein>
    <recommendedName>
        <fullName evidence="3">Twin-arginine translocation pathway signal</fullName>
    </recommendedName>
</protein>
<dbReference type="OrthoDB" id="9779968at2"/>
<dbReference type="EMBL" id="CYSF01000001">
    <property type="protein sequence ID" value="CUH82955.1"/>
    <property type="molecule type" value="Genomic_DNA"/>
</dbReference>